<organism evidence="5 6">
    <name type="scientific">Vineibacter terrae</name>
    <dbReference type="NCBI Taxonomy" id="2586908"/>
    <lineage>
        <taxon>Bacteria</taxon>
        <taxon>Pseudomonadati</taxon>
        <taxon>Pseudomonadota</taxon>
        <taxon>Alphaproteobacteria</taxon>
        <taxon>Hyphomicrobiales</taxon>
        <taxon>Vineibacter</taxon>
    </lineage>
</organism>
<dbReference type="InterPro" id="IPR023228">
    <property type="entry name" value="SAM_OH_AdoTrfase_N_sf"/>
</dbReference>
<proteinExistence type="inferred from homology"/>
<gene>
    <name evidence="5" type="ORF">FHP25_30015</name>
</gene>
<feature type="domain" description="S-adenosyl-l-methionine hydroxide adenosyltransferase N-terminal" evidence="3">
    <location>
        <begin position="3"/>
        <end position="140"/>
    </location>
</feature>
<evidence type="ECO:0000259" key="4">
    <source>
        <dbReference type="Pfam" id="PF20257"/>
    </source>
</evidence>
<evidence type="ECO:0000256" key="1">
    <source>
        <dbReference type="ARBA" id="ARBA00022691"/>
    </source>
</evidence>
<dbReference type="InterPro" id="IPR046470">
    <property type="entry name" value="SAM_HAT_C"/>
</dbReference>
<sequence length="241" mass="25985">MFVLFTDFGLHGPYTGQMKAVLHQMTPGRAIIDLFTDAPAGDPRASAYLLAAYAAWFPIETVFLCVVDPGVGGTRPPLVLVADGKWFVGPGNGLFELVQRRAVEAQRWDISWQPERLSASFHGRDLFAPVAAALARGEQPPGRLRHDDSDRFPDWPDDLAEIVYVDHYGNAMTGLRAAVLAPDATLAVGGRALPRARTFGDQPPGTALWYENSNGLVEIAVNQGRADHALGLTIGAPVTIS</sequence>
<protein>
    <submittedName>
        <fullName evidence="5">SAM-dependent chlorinase/fluorinase</fullName>
    </submittedName>
</protein>
<comment type="caution">
    <text evidence="5">The sequence shown here is derived from an EMBL/GenBank/DDBJ whole genome shotgun (WGS) entry which is preliminary data.</text>
</comment>
<dbReference type="Proteomes" id="UP000321638">
    <property type="component" value="Unassembled WGS sequence"/>
</dbReference>
<evidence type="ECO:0000313" key="6">
    <source>
        <dbReference type="Proteomes" id="UP000321638"/>
    </source>
</evidence>
<evidence type="ECO:0000259" key="3">
    <source>
        <dbReference type="Pfam" id="PF01887"/>
    </source>
</evidence>
<accession>A0A5C8PCE9</accession>
<evidence type="ECO:0000313" key="5">
    <source>
        <dbReference type="EMBL" id="TXL71467.1"/>
    </source>
</evidence>
<dbReference type="Gene3D" id="3.40.50.10790">
    <property type="entry name" value="S-adenosyl-l-methionine hydroxide adenosyltransferase, N-terminal"/>
    <property type="match status" value="1"/>
</dbReference>
<dbReference type="PIRSF" id="PIRSF006779">
    <property type="entry name" value="UCP006779"/>
    <property type="match status" value="1"/>
</dbReference>
<dbReference type="OrthoDB" id="9792195at2"/>
<dbReference type="EMBL" id="VDUZ01000043">
    <property type="protein sequence ID" value="TXL71467.1"/>
    <property type="molecule type" value="Genomic_DNA"/>
</dbReference>
<dbReference type="AlphaFoldDB" id="A0A5C8PCE9"/>
<dbReference type="SUPFAM" id="SSF101852">
    <property type="entry name" value="Bacterial fluorinating enzyme, C-terminal domain"/>
    <property type="match status" value="1"/>
</dbReference>
<dbReference type="InterPro" id="IPR023227">
    <property type="entry name" value="SAM_OH_AdoTrfase_C_sf"/>
</dbReference>
<dbReference type="InterPro" id="IPR002747">
    <property type="entry name" value="SAM_OH_AdoTrfase"/>
</dbReference>
<dbReference type="Pfam" id="PF20257">
    <property type="entry name" value="SAM_HAT_C"/>
    <property type="match status" value="1"/>
</dbReference>
<keyword evidence="6" id="KW-1185">Reference proteome</keyword>
<dbReference type="RefSeq" id="WP_147850688.1">
    <property type="nucleotide sequence ID" value="NZ_VDUZ01000043.1"/>
</dbReference>
<feature type="domain" description="S-adenosyl-l-methionine hydroxide adenosyltransferase C-terminal" evidence="4">
    <location>
        <begin position="160"/>
        <end position="239"/>
    </location>
</feature>
<dbReference type="InterPro" id="IPR046469">
    <property type="entry name" value="SAM_HAT_N"/>
</dbReference>
<dbReference type="Pfam" id="PF01887">
    <property type="entry name" value="SAM_HAT_N"/>
    <property type="match status" value="1"/>
</dbReference>
<name>A0A5C8PCE9_9HYPH</name>
<comment type="similarity">
    <text evidence="2">Belongs to the SAM hydrolase / SAM-dependent halogenase family.</text>
</comment>
<keyword evidence="1" id="KW-0949">S-adenosyl-L-methionine</keyword>
<dbReference type="SUPFAM" id="SSF102522">
    <property type="entry name" value="Bacterial fluorinating enzyme, N-terminal domain"/>
    <property type="match status" value="1"/>
</dbReference>
<reference evidence="5 6" key="1">
    <citation type="submission" date="2019-06" db="EMBL/GenBank/DDBJ databases">
        <title>New taxonomy in bacterial strain CC-CFT640, isolated from vineyard.</title>
        <authorList>
            <person name="Lin S.-Y."/>
            <person name="Tsai C.-F."/>
            <person name="Young C.-C."/>
        </authorList>
    </citation>
    <scope>NUCLEOTIDE SEQUENCE [LARGE SCALE GENOMIC DNA]</scope>
    <source>
        <strain evidence="5 6">CC-CFT640</strain>
    </source>
</reference>
<dbReference type="PANTHER" id="PTHR35092">
    <property type="entry name" value="CHLORINASE MJ1651"/>
    <property type="match status" value="1"/>
</dbReference>
<dbReference type="PANTHER" id="PTHR35092:SF1">
    <property type="entry name" value="CHLORINASE MJ1651"/>
    <property type="match status" value="1"/>
</dbReference>
<evidence type="ECO:0000256" key="2">
    <source>
        <dbReference type="ARBA" id="ARBA00024035"/>
    </source>
</evidence>
<dbReference type="Gene3D" id="2.40.30.90">
    <property type="entry name" value="Bacterial fluorinating enzyme like"/>
    <property type="match status" value="1"/>
</dbReference>